<organism evidence="1 2">
    <name type="scientific">Plasticicumulans lactativorans</name>
    <dbReference type="NCBI Taxonomy" id="1133106"/>
    <lineage>
        <taxon>Bacteria</taxon>
        <taxon>Pseudomonadati</taxon>
        <taxon>Pseudomonadota</taxon>
        <taxon>Gammaproteobacteria</taxon>
        <taxon>Candidatus Competibacteraceae</taxon>
        <taxon>Plasticicumulans</taxon>
    </lineage>
</organism>
<proteinExistence type="predicted"/>
<dbReference type="PANTHER" id="PTHR42782">
    <property type="entry name" value="SI:CH73-314G15.3"/>
    <property type="match status" value="1"/>
</dbReference>
<protein>
    <submittedName>
        <fullName evidence="1">Uncharacterized ferritin-like protein (DUF455 family)</fullName>
    </submittedName>
</protein>
<dbReference type="Pfam" id="PF04305">
    <property type="entry name" value="DUF455"/>
    <property type="match status" value="1"/>
</dbReference>
<dbReference type="InterPro" id="IPR009078">
    <property type="entry name" value="Ferritin-like_SF"/>
</dbReference>
<evidence type="ECO:0000313" key="1">
    <source>
        <dbReference type="EMBL" id="TCO83840.1"/>
    </source>
</evidence>
<accession>A0A4R2LV99</accession>
<evidence type="ECO:0000313" key="2">
    <source>
        <dbReference type="Proteomes" id="UP000295765"/>
    </source>
</evidence>
<dbReference type="AlphaFoldDB" id="A0A4R2LV99"/>
<dbReference type="PANTHER" id="PTHR42782:SF4">
    <property type="entry name" value="DUF455 DOMAIN-CONTAINING PROTEIN"/>
    <property type="match status" value="1"/>
</dbReference>
<dbReference type="InterPro" id="IPR007402">
    <property type="entry name" value="DUF455"/>
</dbReference>
<dbReference type="PIRSF" id="PIRSF012318">
    <property type="entry name" value="UCP012318"/>
    <property type="match status" value="1"/>
</dbReference>
<dbReference type="OrthoDB" id="9778629at2"/>
<dbReference type="CDD" id="cd00657">
    <property type="entry name" value="Ferritin_like"/>
    <property type="match status" value="1"/>
</dbReference>
<keyword evidence="2" id="KW-1185">Reference proteome</keyword>
<dbReference type="RefSeq" id="WP_132538103.1">
    <property type="nucleotide sequence ID" value="NZ_SLWY01000001.1"/>
</dbReference>
<dbReference type="EMBL" id="SLWY01000001">
    <property type="protein sequence ID" value="TCO83840.1"/>
    <property type="molecule type" value="Genomic_DNA"/>
</dbReference>
<dbReference type="SUPFAM" id="SSF47240">
    <property type="entry name" value="Ferritin-like"/>
    <property type="match status" value="1"/>
</dbReference>
<dbReference type="Proteomes" id="UP000295765">
    <property type="component" value="Unassembled WGS sequence"/>
</dbReference>
<gene>
    <name evidence="1" type="ORF">EV699_101224</name>
</gene>
<name>A0A4R2LV99_9GAMM</name>
<reference evidence="1 2" key="1">
    <citation type="submission" date="2019-03" db="EMBL/GenBank/DDBJ databases">
        <title>Genomic Encyclopedia of Type Strains, Phase IV (KMG-IV): sequencing the most valuable type-strain genomes for metagenomic binning, comparative biology and taxonomic classification.</title>
        <authorList>
            <person name="Goeker M."/>
        </authorList>
    </citation>
    <scope>NUCLEOTIDE SEQUENCE [LARGE SCALE GENOMIC DNA]</scope>
    <source>
        <strain evidence="1 2">DSM 25287</strain>
    </source>
</reference>
<comment type="caution">
    <text evidence="1">The sequence shown here is derived from an EMBL/GenBank/DDBJ whole genome shotgun (WGS) entry which is preliminary data.</text>
</comment>
<sequence length="263" mass="27883">MHDVHSAALAALRACDPEAKCAAAAAAHADWCAGRLAADAAAPLAAVDPPGRPARLQLVPPRAVPRRSLAAPAGRLALIHAVAHIEFNAINLALDAAHRFRGLPAAFYGDWLRVAAEEAAHFALLRARLAAHGADYGDLPAHDGLWEAARRTAHDPLVRMALVPRVLEARGLDVTPGMIERLDQAGDVDTVAALRVILRDEVGHVAIGSHWFAYLCAQRGLEPQATFRALLREYRTAVHPPFNVAARLAGGFSAEELDALAAG</sequence>
<dbReference type="InterPro" id="IPR011197">
    <property type="entry name" value="UCP012318"/>
</dbReference>